<comment type="cofactor">
    <cofactor evidence="1">
        <name>FAD</name>
        <dbReference type="ChEBI" id="CHEBI:57692"/>
    </cofactor>
</comment>
<comment type="caution">
    <text evidence="7">The sequence shown here is derived from an EMBL/GenBank/DDBJ whole genome shotgun (WGS) entry which is preliminary data.</text>
</comment>
<keyword evidence="3" id="KW-0285">Flavoprotein</keyword>
<dbReference type="InterPro" id="IPR023753">
    <property type="entry name" value="FAD/NAD-binding_dom"/>
</dbReference>
<evidence type="ECO:0000313" key="8">
    <source>
        <dbReference type="Proteomes" id="UP001597097"/>
    </source>
</evidence>
<evidence type="ECO:0000256" key="4">
    <source>
        <dbReference type="ARBA" id="ARBA00022827"/>
    </source>
</evidence>
<proteinExistence type="inferred from homology"/>
<dbReference type="PANTHER" id="PTHR42913">
    <property type="entry name" value="APOPTOSIS-INDUCING FACTOR 1"/>
    <property type="match status" value="1"/>
</dbReference>
<feature type="domain" description="FAD/NAD(P)-binding" evidence="6">
    <location>
        <begin position="12"/>
        <end position="321"/>
    </location>
</feature>
<reference evidence="8" key="1">
    <citation type="journal article" date="2019" name="Int. J. Syst. Evol. Microbiol.">
        <title>The Global Catalogue of Microorganisms (GCM) 10K type strain sequencing project: providing services to taxonomists for standard genome sequencing and annotation.</title>
        <authorList>
            <consortium name="The Broad Institute Genomics Platform"/>
            <consortium name="The Broad Institute Genome Sequencing Center for Infectious Disease"/>
            <person name="Wu L."/>
            <person name="Ma J."/>
        </authorList>
    </citation>
    <scope>NUCLEOTIDE SEQUENCE [LARGE SCALE GENOMIC DNA]</scope>
    <source>
        <strain evidence="8">CGMCC 1.15399</strain>
    </source>
</reference>
<gene>
    <name evidence="7" type="ORF">ACFSJ0_11535</name>
</gene>
<name>A0ABW4G6M5_9ACTN</name>
<dbReference type="GO" id="GO:0016491">
    <property type="term" value="F:oxidoreductase activity"/>
    <property type="evidence" value="ECO:0007669"/>
    <property type="project" value="UniProtKB-KW"/>
</dbReference>
<dbReference type="EC" id="1.6.5.-" evidence="7"/>
<sequence>MVQEPRSGRPPHVVVVGAGFAGLNATRELARGGARVTLVDRRPYTTFQPLLYQVATAGLGPGDVSYPTRAYAAKYPTARARKAALTKVHPAERRVDLDDGTSLDYDYLVLTTGVTTNWYGIEGARDHSYPIYSVHDAIVLRRRLQQLLEEVAAGKRESAHAVVVGAGATGVEMAGTMAELRRRTLPVTYPEISPKQTSVTLVERFDYVLAPYKPRLRDAAAKALRKRGVRLRLGSTLASVEADAVVLSDGTRLPSDVTVWALGVAAPEEVSSLGLPQGKGGRITVTPALNVEAHPEIFVAGDLAGPPDPLPQLAQPAIQMGKHVGEQILALAHGRPAAPFSYRDPGIMATVGRGQAVLQLANGLTMHGLPAWLAWIGLHVTYLLGGRNRVSVLVAFLARYAGPRRSAATVVE</sequence>
<evidence type="ECO:0000256" key="3">
    <source>
        <dbReference type="ARBA" id="ARBA00022630"/>
    </source>
</evidence>
<evidence type="ECO:0000256" key="2">
    <source>
        <dbReference type="ARBA" id="ARBA00005272"/>
    </source>
</evidence>
<keyword evidence="5 7" id="KW-0560">Oxidoreductase</keyword>
<dbReference type="RefSeq" id="WP_219537763.1">
    <property type="nucleotide sequence ID" value="NZ_JAHKRM010000040.1"/>
</dbReference>
<keyword evidence="4" id="KW-0274">FAD</keyword>
<evidence type="ECO:0000259" key="6">
    <source>
        <dbReference type="Pfam" id="PF07992"/>
    </source>
</evidence>
<dbReference type="Proteomes" id="UP001597097">
    <property type="component" value="Unassembled WGS sequence"/>
</dbReference>
<comment type="similarity">
    <text evidence="2">Belongs to the NADH dehydrogenase family.</text>
</comment>
<evidence type="ECO:0000256" key="1">
    <source>
        <dbReference type="ARBA" id="ARBA00001974"/>
    </source>
</evidence>
<evidence type="ECO:0000313" key="7">
    <source>
        <dbReference type="EMBL" id="MFD1537671.1"/>
    </source>
</evidence>
<keyword evidence="8" id="KW-1185">Reference proteome</keyword>
<dbReference type="PANTHER" id="PTHR42913:SF3">
    <property type="entry name" value="64 KDA MITOCHONDRIAL NADH DEHYDROGENASE (EUROFUNG)"/>
    <property type="match status" value="1"/>
</dbReference>
<accession>A0ABW4G6M5</accession>
<dbReference type="Pfam" id="PF07992">
    <property type="entry name" value="Pyr_redox_2"/>
    <property type="match status" value="1"/>
</dbReference>
<protein>
    <submittedName>
        <fullName evidence="7">NAD(P)/FAD-dependent oxidoreductase</fullName>
        <ecNumber evidence="7">1.6.5.-</ecNumber>
    </submittedName>
</protein>
<dbReference type="EMBL" id="JBHUCM010000012">
    <property type="protein sequence ID" value="MFD1537671.1"/>
    <property type="molecule type" value="Genomic_DNA"/>
</dbReference>
<evidence type="ECO:0000256" key="5">
    <source>
        <dbReference type="ARBA" id="ARBA00023002"/>
    </source>
</evidence>
<dbReference type="InterPro" id="IPR051169">
    <property type="entry name" value="NADH-Q_oxidoreductase"/>
</dbReference>
<organism evidence="7 8">
    <name type="scientific">Nonomuraea guangzhouensis</name>
    <dbReference type="NCBI Taxonomy" id="1291555"/>
    <lineage>
        <taxon>Bacteria</taxon>
        <taxon>Bacillati</taxon>
        <taxon>Actinomycetota</taxon>
        <taxon>Actinomycetes</taxon>
        <taxon>Streptosporangiales</taxon>
        <taxon>Streptosporangiaceae</taxon>
        <taxon>Nonomuraea</taxon>
    </lineage>
</organism>